<keyword evidence="2" id="KW-1185">Reference proteome</keyword>
<evidence type="ECO:0000313" key="1">
    <source>
        <dbReference type="EMBL" id="BAP54949.1"/>
    </source>
</evidence>
<proteinExistence type="predicted"/>
<evidence type="ECO:0000313" key="2">
    <source>
        <dbReference type="Proteomes" id="UP000031623"/>
    </source>
</evidence>
<dbReference type="Proteomes" id="UP000031623">
    <property type="component" value="Chromosome"/>
</dbReference>
<protein>
    <submittedName>
        <fullName evidence="1">Secreted protein</fullName>
    </submittedName>
</protein>
<reference evidence="1 2" key="1">
    <citation type="journal article" date="2014" name="ISME J.">
        <title>Ecophysiology of Thioploca ingrica as revealed by the complete genome sequence supplemented with proteomic evidence.</title>
        <authorList>
            <person name="Kojima H."/>
            <person name="Ogura Y."/>
            <person name="Yamamoto N."/>
            <person name="Togashi T."/>
            <person name="Mori H."/>
            <person name="Watanabe T."/>
            <person name="Nemoto F."/>
            <person name="Kurokawa K."/>
            <person name="Hayashi T."/>
            <person name="Fukui M."/>
        </authorList>
    </citation>
    <scope>NUCLEOTIDE SEQUENCE [LARGE SCALE GENOMIC DNA]</scope>
</reference>
<dbReference type="AlphaFoldDB" id="A0A090ADP1"/>
<dbReference type="EMBL" id="AP014633">
    <property type="protein sequence ID" value="BAP54949.1"/>
    <property type="molecule type" value="Genomic_DNA"/>
</dbReference>
<sequence length="224" mass="25290">MTVPQQQSLDKQHFKETVTINDFAAEKVIIFSTINGVQPQLGTHEVVGDDNFLRGFLDKQSNKKVYQVYNVIYYAQSGSQSGWKQFKQARYQTKVGQELVAAEVIKKQEDCAALPRYGQCLYSEQVIFELDDNQVRDLAKSYSTSNDPNWQYELIPTSGARYPDKLLLAEIAGLVDKMDEYVISQQPTWPTLGAKNSRLLELLSSPESLVIPPRAVAILPVLNK</sequence>
<dbReference type="KEGG" id="tig:THII_0652"/>
<name>A0A090ADP1_9GAMM</name>
<organism evidence="1 2">
    <name type="scientific">Thioploca ingrica</name>
    <dbReference type="NCBI Taxonomy" id="40754"/>
    <lineage>
        <taxon>Bacteria</taxon>
        <taxon>Pseudomonadati</taxon>
        <taxon>Pseudomonadota</taxon>
        <taxon>Gammaproteobacteria</taxon>
        <taxon>Thiotrichales</taxon>
        <taxon>Thiotrichaceae</taxon>
        <taxon>Thioploca</taxon>
    </lineage>
</organism>
<accession>A0A090ADP1</accession>
<dbReference type="HOGENOM" id="CLU_1234522_0_0_6"/>
<gene>
    <name evidence="1" type="ORF">THII_0652</name>
</gene>